<dbReference type="RefSeq" id="WP_221919133.1">
    <property type="nucleotide sequence ID" value="NZ_CP173660.1"/>
</dbReference>
<dbReference type="PANTHER" id="PTHR21600">
    <property type="entry name" value="MITOCHONDRIAL RNA PSEUDOURIDINE SYNTHASE"/>
    <property type="match status" value="1"/>
</dbReference>
<dbReference type="Proteomes" id="UP000779049">
    <property type="component" value="Unassembled WGS sequence"/>
</dbReference>
<dbReference type="Gene3D" id="3.30.2350.10">
    <property type="entry name" value="Pseudouridine synthase"/>
    <property type="match status" value="1"/>
</dbReference>
<comment type="caution">
    <text evidence="5">The sequence shown here is derived from an EMBL/GenBank/DDBJ whole genome shotgun (WGS) entry which is preliminary data.</text>
</comment>
<accession>A0ABS7L3J8</accession>
<name>A0ABS7L3J8_9FIRM</name>
<comment type="similarity">
    <text evidence="2 3">Belongs to the pseudouridine synthase RluA family.</text>
</comment>
<dbReference type="CDD" id="cd02869">
    <property type="entry name" value="PseudoU_synth_RluA_like"/>
    <property type="match status" value="1"/>
</dbReference>
<comment type="catalytic activity">
    <reaction evidence="1 3">
        <text>a uridine in RNA = a pseudouridine in RNA</text>
        <dbReference type="Rhea" id="RHEA:48348"/>
        <dbReference type="Rhea" id="RHEA-COMP:12068"/>
        <dbReference type="Rhea" id="RHEA-COMP:12069"/>
        <dbReference type="ChEBI" id="CHEBI:65314"/>
        <dbReference type="ChEBI" id="CHEBI:65315"/>
    </reaction>
</comment>
<dbReference type="InterPro" id="IPR006224">
    <property type="entry name" value="PsdUridine_synth_RluA-like_CS"/>
</dbReference>
<evidence type="ECO:0000256" key="3">
    <source>
        <dbReference type="RuleBase" id="RU362028"/>
    </source>
</evidence>
<dbReference type="EMBL" id="VIRV01000001">
    <property type="protein sequence ID" value="MBY0757621.1"/>
    <property type="molecule type" value="Genomic_DNA"/>
</dbReference>
<proteinExistence type="inferred from homology"/>
<dbReference type="Pfam" id="PF00849">
    <property type="entry name" value="PseudoU_synth_2"/>
    <property type="match status" value="1"/>
</dbReference>
<dbReference type="InterPro" id="IPR050188">
    <property type="entry name" value="RluA_PseudoU_synthase"/>
</dbReference>
<keyword evidence="6" id="KW-1185">Reference proteome</keyword>
<reference evidence="5 6" key="1">
    <citation type="journal article" date="2020" name="New Microbes New Infect">
        <title>Sellimonas caecigallum sp. nov., description and genome sequence of a new member of the Sellimonas genus isolated from the cecum of feral chicken.</title>
        <authorList>
            <person name="Wongkuna S."/>
            <person name="Ghimire S."/>
            <person name="Antony L."/>
            <person name="Chankhamhaengdecha S."/>
            <person name="Janvilisri T."/>
            <person name="Scaria J."/>
        </authorList>
    </citation>
    <scope>NUCLEOTIDE SEQUENCE [LARGE SCALE GENOMIC DNA]</scope>
    <source>
        <strain evidence="5 6">SW451</strain>
    </source>
</reference>
<feature type="domain" description="Pseudouridine synthase RsuA/RluA-like" evidence="4">
    <location>
        <begin position="96"/>
        <end position="246"/>
    </location>
</feature>
<evidence type="ECO:0000313" key="6">
    <source>
        <dbReference type="Proteomes" id="UP000779049"/>
    </source>
</evidence>
<sequence>MIREFTYHITEQDIQKAPSGALLTIQGFLKSLGYSHSVIVSLKRTPQGIVKNGVWARTGDVLHASDTLQIRIEETLSSANIVPIPLPFPVVYEDADLLVINKPSGMPIHPSQGNYDNTLANAAAYYYQQKKEPFIYRCINRLDRDTTGLLILAKHSYSASLLSQMVANRDIHREYLAVVKGKTELSGVVEAPIGRKEGSTIERQVDFEHGDYARTIYRRLYCEGGYSLLSLSLDTGRTHQIRVHMNYIGHPLPGDFLYCPDYTKIRRQALHSYRLSFLHPITKEALSFTAPLPDDMRAFFTLQNIPLR</sequence>
<dbReference type="InterPro" id="IPR006225">
    <property type="entry name" value="PsdUridine_synth_RluC/D"/>
</dbReference>
<comment type="function">
    <text evidence="3">Responsible for synthesis of pseudouridine from uracil.</text>
</comment>
<dbReference type="InterPro" id="IPR006145">
    <property type="entry name" value="PsdUridine_synth_RsuA/RluA"/>
</dbReference>
<dbReference type="NCBIfam" id="TIGR00005">
    <property type="entry name" value="rluA_subfam"/>
    <property type="match status" value="1"/>
</dbReference>
<evidence type="ECO:0000259" key="4">
    <source>
        <dbReference type="Pfam" id="PF00849"/>
    </source>
</evidence>
<evidence type="ECO:0000256" key="2">
    <source>
        <dbReference type="ARBA" id="ARBA00010876"/>
    </source>
</evidence>
<dbReference type="InterPro" id="IPR020103">
    <property type="entry name" value="PsdUridine_synth_cat_dom_sf"/>
</dbReference>
<dbReference type="PANTHER" id="PTHR21600:SF35">
    <property type="entry name" value="PSEUDOURIDINE SYNTHASE"/>
    <property type="match status" value="1"/>
</dbReference>
<organism evidence="5 6">
    <name type="scientific">Sellimonas caecigallum</name>
    <dbReference type="NCBI Taxonomy" id="2592333"/>
    <lineage>
        <taxon>Bacteria</taxon>
        <taxon>Bacillati</taxon>
        <taxon>Bacillota</taxon>
        <taxon>Clostridia</taxon>
        <taxon>Lachnospirales</taxon>
        <taxon>Lachnospiraceae</taxon>
        <taxon>Sellimonas</taxon>
    </lineage>
</organism>
<dbReference type="EC" id="5.4.99.-" evidence="3"/>
<evidence type="ECO:0000313" key="5">
    <source>
        <dbReference type="EMBL" id="MBY0757621.1"/>
    </source>
</evidence>
<dbReference type="PROSITE" id="PS01129">
    <property type="entry name" value="PSI_RLU"/>
    <property type="match status" value="1"/>
</dbReference>
<gene>
    <name evidence="5" type="ORF">FLB61_00620</name>
</gene>
<evidence type="ECO:0000256" key="1">
    <source>
        <dbReference type="ARBA" id="ARBA00000073"/>
    </source>
</evidence>
<protein>
    <recommendedName>
        <fullName evidence="3">Pseudouridine synthase</fullName>
        <ecNumber evidence="3">5.4.99.-</ecNumber>
    </recommendedName>
</protein>
<dbReference type="SUPFAM" id="SSF55120">
    <property type="entry name" value="Pseudouridine synthase"/>
    <property type="match status" value="1"/>
</dbReference>
<keyword evidence="3" id="KW-0413">Isomerase</keyword>